<dbReference type="RefSeq" id="WP_236862534.1">
    <property type="nucleotide sequence ID" value="NZ_BAABAZ010000006.1"/>
</dbReference>
<sequence length="562" mass="61685">MTYTTYNDSEVMFEAWGGWVPMAGRRVSTELRENACARVREGSAPAEVAVSLGVSVASVRRWVARAAVGESLGDRPRQGRPRIQDTADQVVSAVLATAGPRIDSSDYSTRAVALATGLSQSVVARSMKSLSVPPAPPTAELRLIAAWFPVLVVGTAELPAASGLRHDVARERARSARSFSRRGAGVVSALRSGGLARWEQRSSDPDGREIPRMIEELGTRSRAERVIAFDPHRLLAPGAQQRPRHDREGRRVPAESDLGGTIEWRLHSGWEGFLAEVREELSTTLDIPGSLLRTLSSDVPRGLERLAWPVGMSDRPSTGFKSSDSAGPVPDSRWLPRENLSLTEQLALALRQEIIDSGYRAGDRIRASHLASRLELPRAAIEAALRRMIDDELLDGSRESVRIPTVTAADVIDLYAARQALGIVLLRALAARPRRHLVPVRQALHRVETVVRSRRGTEVDDADLRFQQELARASGLEQTARSFESLTLRLRMYISVLLLDYTPAAERIVLDDRRIVRALESGDSAAAEEAWRGKLDNAVRHMAGIAQHRGFDVALWTRLTAG</sequence>
<evidence type="ECO:0000313" key="5">
    <source>
        <dbReference type="EMBL" id="GAA4284555.1"/>
    </source>
</evidence>
<dbReference type="InterPro" id="IPR008920">
    <property type="entry name" value="TF_FadR/GntR_C"/>
</dbReference>
<dbReference type="Pfam" id="PF07729">
    <property type="entry name" value="FCD"/>
    <property type="match status" value="1"/>
</dbReference>
<dbReference type="InterPro" id="IPR036388">
    <property type="entry name" value="WH-like_DNA-bd_sf"/>
</dbReference>
<evidence type="ECO:0000256" key="1">
    <source>
        <dbReference type="ARBA" id="ARBA00023015"/>
    </source>
</evidence>
<gene>
    <name evidence="5" type="ORF">GCM10022261_20860</name>
</gene>
<evidence type="ECO:0000259" key="4">
    <source>
        <dbReference type="SMART" id="SM00895"/>
    </source>
</evidence>
<dbReference type="SUPFAM" id="SSF48008">
    <property type="entry name" value="GntR ligand-binding domain-like"/>
    <property type="match status" value="1"/>
</dbReference>
<name>A0ABP8EKP6_9MICO</name>
<evidence type="ECO:0000256" key="2">
    <source>
        <dbReference type="ARBA" id="ARBA00023125"/>
    </source>
</evidence>
<protein>
    <recommendedName>
        <fullName evidence="4">GntR C-terminal domain-containing protein</fullName>
    </recommendedName>
</protein>
<dbReference type="InterPro" id="IPR011711">
    <property type="entry name" value="GntR_C"/>
</dbReference>
<feature type="domain" description="GntR C-terminal" evidence="4">
    <location>
        <begin position="413"/>
        <end position="537"/>
    </location>
</feature>
<evidence type="ECO:0000256" key="3">
    <source>
        <dbReference type="ARBA" id="ARBA00023163"/>
    </source>
</evidence>
<dbReference type="PANTHER" id="PTHR43537">
    <property type="entry name" value="TRANSCRIPTIONAL REGULATOR, GNTR FAMILY"/>
    <property type="match status" value="1"/>
</dbReference>
<keyword evidence="3" id="KW-0804">Transcription</keyword>
<accession>A0ABP8EKP6</accession>
<dbReference type="SMART" id="SM00895">
    <property type="entry name" value="FCD"/>
    <property type="match status" value="1"/>
</dbReference>
<comment type="caution">
    <text evidence="5">The sequence shown here is derived from an EMBL/GenBank/DDBJ whole genome shotgun (WGS) entry which is preliminary data.</text>
</comment>
<dbReference type="EMBL" id="BAABAZ010000006">
    <property type="protein sequence ID" value="GAA4284555.1"/>
    <property type="molecule type" value="Genomic_DNA"/>
</dbReference>
<dbReference type="Proteomes" id="UP001501586">
    <property type="component" value="Unassembled WGS sequence"/>
</dbReference>
<keyword evidence="1" id="KW-0805">Transcription regulation</keyword>
<dbReference type="Gene3D" id="1.20.120.530">
    <property type="entry name" value="GntR ligand-binding domain-like"/>
    <property type="match status" value="1"/>
</dbReference>
<evidence type="ECO:0000313" key="6">
    <source>
        <dbReference type="Proteomes" id="UP001501586"/>
    </source>
</evidence>
<dbReference type="InterPro" id="IPR036390">
    <property type="entry name" value="WH_DNA-bd_sf"/>
</dbReference>
<dbReference type="SUPFAM" id="SSF46689">
    <property type="entry name" value="Homeodomain-like"/>
    <property type="match status" value="1"/>
</dbReference>
<proteinExistence type="predicted"/>
<organism evidence="5 6">
    <name type="scientific">Brevibacterium daeguense</name>
    <dbReference type="NCBI Taxonomy" id="909936"/>
    <lineage>
        <taxon>Bacteria</taxon>
        <taxon>Bacillati</taxon>
        <taxon>Actinomycetota</taxon>
        <taxon>Actinomycetes</taxon>
        <taxon>Micrococcales</taxon>
        <taxon>Brevibacteriaceae</taxon>
        <taxon>Brevibacterium</taxon>
    </lineage>
</organism>
<reference evidence="6" key="1">
    <citation type="journal article" date="2019" name="Int. J. Syst. Evol. Microbiol.">
        <title>The Global Catalogue of Microorganisms (GCM) 10K type strain sequencing project: providing services to taxonomists for standard genome sequencing and annotation.</title>
        <authorList>
            <consortium name="The Broad Institute Genomics Platform"/>
            <consortium name="The Broad Institute Genome Sequencing Center for Infectious Disease"/>
            <person name="Wu L."/>
            <person name="Ma J."/>
        </authorList>
    </citation>
    <scope>NUCLEOTIDE SEQUENCE [LARGE SCALE GENOMIC DNA]</scope>
    <source>
        <strain evidence="6">JCM 17458</strain>
    </source>
</reference>
<dbReference type="PANTHER" id="PTHR43537:SF24">
    <property type="entry name" value="GLUCONATE OPERON TRANSCRIPTIONAL REPRESSOR"/>
    <property type="match status" value="1"/>
</dbReference>
<dbReference type="InterPro" id="IPR009057">
    <property type="entry name" value="Homeodomain-like_sf"/>
</dbReference>
<dbReference type="SUPFAM" id="SSF46785">
    <property type="entry name" value="Winged helix' DNA-binding domain"/>
    <property type="match status" value="1"/>
</dbReference>
<dbReference type="Gene3D" id="1.10.10.10">
    <property type="entry name" value="Winged helix-like DNA-binding domain superfamily/Winged helix DNA-binding domain"/>
    <property type="match status" value="1"/>
</dbReference>
<keyword evidence="6" id="KW-1185">Reference proteome</keyword>
<keyword evidence="2" id="KW-0238">DNA-binding</keyword>